<dbReference type="SUPFAM" id="SSF103473">
    <property type="entry name" value="MFS general substrate transporter"/>
    <property type="match status" value="1"/>
</dbReference>
<dbReference type="OrthoDB" id="6099974at2759"/>
<dbReference type="Proteomes" id="UP000242188">
    <property type="component" value="Unassembled WGS sequence"/>
</dbReference>
<feature type="transmembrane region" description="Helical" evidence="2">
    <location>
        <begin position="119"/>
        <end position="140"/>
    </location>
</feature>
<gene>
    <name evidence="4" type="ORF">KP79_PYT03759</name>
</gene>
<keyword evidence="5" id="KW-1185">Reference proteome</keyword>
<feature type="transmembrane region" description="Helical" evidence="2">
    <location>
        <begin position="179"/>
        <end position="203"/>
    </location>
</feature>
<accession>A0A210QBG6</accession>
<comment type="subcellular location">
    <subcellularLocation>
        <location evidence="1">Membrane</location>
        <topology evidence="1">Multi-pass membrane protein</topology>
    </subcellularLocation>
</comment>
<feature type="transmembrane region" description="Helical" evidence="2">
    <location>
        <begin position="271"/>
        <end position="295"/>
    </location>
</feature>
<feature type="transmembrane region" description="Helical" evidence="2">
    <location>
        <begin position="152"/>
        <end position="173"/>
    </location>
</feature>
<dbReference type="InterPro" id="IPR036259">
    <property type="entry name" value="MFS_trans_sf"/>
</dbReference>
<evidence type="ECO:0000313" key="5">
    <source>
        <dbReference type="Proteomes" id="UP000242188"/>
    </source>
</evidence>
<evidence type="ECO:0000259" key="3">
    <source>
        <dbReference type="PROSITE" id="PS50850"/>
    </source>
</evidence>
<feature type="domain" description="Major facilitator superfamily (MFS) profile" evidence="3">
    <location>
        <begin position="29"/>
        <end position="453"/>
    </location>
</feature>
<evidence type="ECO:0000313" key="4">
    <source>
        <dbReference type="EMBL" id="OWF46069.1"/>
    </source>
</evidence>
<protein>
    <submittedName>
        <fullName evidence="4">Monocarboxylate transporter 9</fullName>
    </submittedName>
</protein>
<keyword evidence="2" id="KW-0472">Membrane</keyword>
<evidence type="ECO:0000256" key="2">
    <source>
        <dbReference type="SAM" id="Phobius"/>
    </source>
</evidence>
<dbReference type="GO" id="GO:0016020">
    <property type="term" value="C:membrane"/>
    <property type="evidence" value="ECO:0007669"/>
    <property type="project" value="UniProtKB-SubCell"/>
</dbReference>
<name>A0A210QBG6_MIZYE</name>
<dbReference type="PROSITE" id="PS50850">
    <property type="entry name" value="MFS"/>
    <property type="match status" value="1"/>
</dbReference>
<keyword evidence="2" id="KW-1133">Transmembrane helix</keyword>
<comment type="caution">
    <text evidence="4">The sequence shown here is derived from an EMBL/GenBank/DDBJ whole genome shotgun (WGS) entry which is preliminary data.</text>
</comment>
<organism evidence="4 5">
    <name type="scientific">Mizuhopecten yessoensis</name>
    <name type="common">Japanese scallop</name>
    <name type="synonym">Patinopecten yessoensis</name>
    <dbReference type="NCBI Taxonomy" id="6573"/>
    <lineage>
        <taxon>Eukaryota</taxon>
        <taxon>Metazoa</taxon>
        <taxon>Spiralia</taxon>
        <taxon>Lophotrochozoa</taxon>
        <taxon>Mollusca</taxon>
        <taxon>Bivalvia</taxon>
        <taxon>Autobranchia</taxon>
        <taxon>Pteriomorphia</taxon>
        <taxon>Pectinida</taxon>
        <taxon>Pectinoidea</taxon>
        <taxon>Pectinidae</taxon>
        <taxon>Mizuhopecten</taxon>
    </lineage>
</organism>
<sequence>MQRPDIAVFTSHFIIMVPLQERSKRRWLVLIACFLNMFLCSGFPYNMSVLNLEFLRAFGKSKAETALVQSITAGMLLNAGFPCGQCVNKFGARKMGVCAGLLASTGLILSFLATSIPYLIATVGVVTGCGLSLAFVSITTSVGEYFDGKARFVALSFVASGSGCGAMVFPFMLDSLIQMYGWRGCLLIVGGLMGNMICFFAVCKPQVVNITHQHPGLLVPEEITAGEQTPHHQQIKYRFEDIKSTIHNTGILLPERQTSSIAKLRILSRNYCYILFIVAVCCTLPAYDATLIYLIEFLKTKSFNDKEALVLYLFMNVGNTVGRMIPGLFKHIPHMSVLIIPALVTGLSCVSVVGLLKATTYYQHVLLMFGFGISMGGNVTLLSMTTMKLLGLEYYAIGVGILMTLVGLCAMCSGAISGWLLDITDSYTASFYGVAASHGMAICLYILSASLRKYKIATAKAHPINPI</sequence>
<dbReference type="InterPro" id="IPR050327">
    <property type="entry name" value="Proton-linked_MCT"/>
</dbReference>
<proteinExistence type="predicted"/>
<dbReference type="AlphaFoldDB" id="A0A210QBG6"/>
<dbReference type="InterPro" id="IPR020846">
    <property type="entry name" value="MFS_dom"/>
</dbReference>
<dbReference type="Gene3D" id="1.20.1250.20">
    <property type="entry name" value="MFS general substrate transporter like domains"/>
    <property type="match status" value="1"/>
</dbReference>
<keyword evidence="2" id="KW-0812">Transmembrane</keyword>
<feature type="transmembrane region" description="Helical" evidence="2">
    <location>
        <begin position="307"/>
        <end position="325"/>
    </location>
</feature>
<feature type="transmembrane region" description="Helical" evidence="2">
    <location>
        <begin position="66"/>
        <end position="83"/>
    </location>
</feature>
<dbReference type="PANTHER" id="PTHR11360">
    <property type="entry name" value="MONOCARBOXYLATE TRANSPORTER"/>
    <property type="match status" value="1"/>
</dbReference>
<feature type="transmembrane region" description="Helical" evidence="2">
    <location>
        <begin position="95"/>
        <end position="113"/>
    </location>
</feature>
<feature type="transmembrane region" description="Helical" evidence="2">
    <location>
        <begin position="362"/>
        <end position="382"/>
    </location>
</feature>
<feature type="transmembrane region" description="Helical" evidence="2">
    <location>
        <begin position="337"/>
        <end position="356"/>
    </location>
</feature>
<dbReference type="Pfam" id="PF07690">
    <property type="entry name" value="MFS_1"/>
    <property type="match status" value="1"/>
</dbReference>
<dbReference type="InterPro" id="IPR011701">
    <property type="entry name" value="MFS"/>
</dbReference>
<feature type="transmembrane region" description="Helical" evidence="2">
    <location>
        <begin position="394"/>
        <end position="421"/>
    </location>
</feature>
<dbReference type="GO" id="GO:0008028">
    <property type="term" value="F:monocarboxylic acid transmembrane transporter activity"/>
    <property type="evidence" value="ECO:0007669"/>
    <property type="project" value="TreeGrafter"/>
</dbReference>
<evidence type="ECO:0000256" key="1">
    <source>
        <dbReference type="ARBA" id="ARBA00004141"/>
    </source>
</evidence>
<dbReference type="PANTHER" id="PTHR11360:SF284">
    <property type="entry name" value="EG:103B4.3 PROTEIN-RELATED"/>
    <property type="match status" value="1"/>
</dbReference>
<reference evidence="4 5" key="1">
    <citation type="journal article" date="2017" name="Nat. Ecol. Evol.">
        <title>Scallop genome provides insights into evolution of bilaterian karyotype and development.</title>
        <authorList>
            <person name="Wang S."/>
            <person name="Zhang J."/>
            <person name="Jiao W."/>
            <person name="Li J."/>
            <person name="Xun X."/>
            <person name="Sun Y."/>
            <person name="Guo X."/>
            <person name="Huan P."/>
            <person name="Dong B."/>
            <person name="Zhang L."/>
            <person name="Hu X."/>
            <person name="Sun X."/>
            <person name="Wang J."/>
            <person name="Zhao C."/>
            <person name="Wang Y."/>
            <person name="Wang D."/>
            <person name="Huang X."/>
            <person name="Wang R."/>
            <person name="Lv J."/>
            <person name="Li Y."/>
            <person name="Zhang Z."/>
            <person name="Liu B."/>
            <person name="Lu W."/>
            <person name="Hui Y."/>
            <person name="Liang J."/>
            <person name="Zhou Z."/>
            <person name="Hou R."/>
            <person name="Li X."/>
            <person name="Liu Y."/>
            <person name="Li H."/>
            <person name="Ning X."/>
            <person name="Lin Y."/>
            <person name="Zhao L."/>
            <person name="Xing Q."/>
            <person name="Dou J."/>
            <person name="Li Y."/>
            <person name="Mao J."/>
            <person name="Guo H."/>
            <person name="Dou H."/>
            <person name="Li T."/>
            <person name="Mu C."/>
            <person name="Jiang W."/>
            <person name="Fu Q."/>
            <person name="Fu X."/>
            <person name="Miao Y."/>
            <person name="Liu J."/>
            <person name="Yu Q."/>
            <person name="Li R."/>
            <person name="Liao H."/>
            <person name="Li X."/>
            <person name="Kong Y."/>
            <person name="Jiang Z."/>
            <person name="Chourrout D."/>
            <person name="Li R."/>
            <person name="Bao Z."/>
        </authorList>
    </citation>
    <scope>NUCLEOTIDE SEQUENCE [LARGE SCALE GENOMIC DNA]</scope>
    <source>
        <strain evidence="4 5">PY_sf001</strain>
    </source>
</reference>
<feature type="transmembrane region" description="Helical" evidence="2">
    <location>
        <begin position="427"/>
        <end position="447"/>
    </location>
</feature>
<feature type="transmembrane region" description="Helical" evidence="2">
    <location>
        <begin position="27"/>
        <end position="46"/>
    </location>
</feature>
<dbReference type="EMBL" id="NEDP02004288">
    <property type="protein sequence ID" value="OWF46069.1"/>
    <property type="molecule type" value="Genomic_DNA"/>
</dbReference>